<comment type="similarity">
    <text evidence="1">Belongs to the ABC transporter superfamily.</text>
</comment>
<dbReference type="PANTHER" id="PTHR43776">
    <property type="entry name" value="TRANSPORT ATP-BINDING PROTEIN"/>
    <property type="match status" value="1"/>
</dbReference>
<dbReference type="SMART" id="SM00382">
    <property type="entry name" value="AAA"/>
    <property type="match status" value="1"/>
</dbReference>
<dbReference type="InterPro" id="IPR050319">
    <property type="entry name" value="ABC_transp_ATP-bind"/>
</dbReference>
<reference evidence="7 8" key="1">
    <citation type="submission" date="2017-07" db="EMBL/GenBank/DDBJ databases">
        <title>Draft whole genome sequences of clinical Proprionibacteriaceae strains.</title>
        <authorList>
            <person name="Bernier A.-M."/>
            <person name="Bernard K."/>
            <person name="Domingo M.-C."/>
        </authorList>
    </citation>
    <scope>NUCLEOTIDE SEQUENCE [LARGE SCALE GENOMIC DNA]</scope>
    <source>
        <strain evidence="7 8">NML 130396</strain>
    </source>
</reference>
<keyword evidence="8" id="KW-1185">Reference proteome</keyword>
<accession>A0A255GTT7</accession>
<dbReference type="OrthoDB" id="5357528at2"/>
<comment type="caution">
    <text evidence="7">The sequence shown here is derived from an EMBL/GenBank/DDBJ whole genome shotgun (WGS) entry which is preliminary data.</text>
</comment>
<proteinExistence type="inferred from homology"/>
<dbReference type="InterPro" id="IPR017871">
    <property type="entry name" value="ABC_transporter-like_CS"/>
</dbReference>
<dbReference type="PANTHER" id="PTHR43776:SF7">
    <property type="entry name" value="D,D-DIPEPTIDE TRANSPORT ATP-BINDING PROTEIN DDPF-RELATED"/>
    <property type="match status" value="1"/>
</dbReference>
<dbReference type="Gene3D" id="3.40.50.300">
    <property type="entry name" value="P-loop containing nucleotide triphosphate hydrolases"/>
    <property type="match status" value="1"/>
</dbReference>
<evidence type="ECO:0000313" key="8">
    <source>
        <dbReference type="Proteomes" id="UP000216311"/>
    </source>
</evidence>
<feature type="region of interest" description="Disordered" evidence="5">
    <location>
        <begin position="272"/>
        <end position="293"/>
    </location>
</feature>
<dbReference type="NCBIfam" id="TIGR01727">
    <property type="entry name" value="oligo_HPY"/>
    <property type="match status" value="1"/>
</dbReference>
<dbReference type="FunFam" id="3.40.50.300:FF:000016">
    <property type="entry name" value="Oligopeptide ABC transporter ATP-binding component"/>
    <property type="match status" value="1"/>
</dbReference>
<gene>
    <name evidence="7" type="ORF">CGZ93_17410</name>
</gene>
<sequence>MTAQATTAGPGPSGEPLLQVRDLSVTFRLSRGRRLHAVRELNLEIARGETLAIVGESGSGKSTTARALLRLLPQASGSVRLAGQELMTLRGRDLRLARRGAQMVFQDPYSSLNPAQQVWESIVEPLQVHDRIGRREQQARAAQLLEEVGLRAEHAERYPHEFSGGQRQRIAIARAIAVRPELVVADEPVSALDVSSQNQVLRLLERLSVEHEISLLFISHDLGVVRHIADRVAVMYLGRIVEQAPTAQLFEDPQHPYTRALLSAALVANPRRQAQRRRVRLSGDLPDPTNPPPGCPFVTRCPDAMPVCSQRLPQTLPRSDGSGAVACHLVHPLEGTP</sequence>
<dbReference type="AlphaFoldDB" id="A0A255GTT7"/>
<name>A0A255GTT7_9ACTN</name>
<evidence type="ECO:0000256" key="1">
    <source>
        <dbReference type="ARBA" id="ARBA00005417"/>
    </source>
</evidence>
<dbReference type="PROSITE" id="PS00211">
    <property type="entry name" value="ABC_TRANSPORTER_1"/>
    <property type="match status" value="1"/>
</dbReference>
<dbReference type="EMBL" id="NMVQ01000047">
    <property type="protein sequence ID" value="OYO16544.1"/>
    <property type="molecule type" value="Genomic_DNA"/>
</dbReference>
<evidence type="ECO:0000259" key="6">
    <source>
        <dbReference type="PROSITE" id="PS50893"/>
    </source>
</evidence>
<dbReference type="GO" id="GO:0055085">
    <property type="term" value="P:transmembrane transport"/>
    <property type="evidence" value="ECO:0007669"/>
    <property type="project" value="UniProtKB-ARBA"/>
</dbReference>
<dbReference type="InterPro" id="IPR027417">
    <property type="entry name" value="P-loop_NTPase"/>
</dbReference>
<dbReference type="CDD" id="cd03257">
    <property type="entry name" value="ABC_NikE_OppD_transporters"/>
    <property type="match status" value="1"/>
</dbReference>
<organism evidence="7 8">
    <name type="scientific">Enemella dayhoffiae</name>
    <dbReference type="NCBI Taxonomy" id="2016507"/>
    <lineage>
        <taxon>Bacteria</taxon>
        <taxon>Bacillati</taxon>
        <taxon>Actinomycetota</taxon>
        <taxon>Actinomycetes</taxon>
        <taxon>Propionibacteriales</taxon>
        <taxon>Propionibacteriaceae</taxon>
        <taxon>Enemella</taxon>
    </lineage>
</organism>
<dbReference type="GO" id="GO:0016887">
    <property type="term" value="F:ATP hydrolysis activity"/>
    <property type="evidence" value="ECO:0007669"/>
    <property type="project" value="InterPro"/>
</dbReference>
<dbReference type="GO" id="GO:0015833">
    <property type="term" value="P:peptide transport"/>
    <property type="evidence" value="ECO:0007669"/>
    <property type="project" value="InterPro"/>
</dbReference>
<dbReference type="RefSeq" id="WP_094365431.1">
    <property type="nucleotide sequence ID" value="NZ_NMVQ01000047.1"/>
</dbReference>
<keyword evidence="2" id="KW-0813">Transport</keyword>
<dbReference type="InterPro" id="IPR003439">
    <property type="entry name" value="ABC_transporter-like_ATP-bd"/>
</dbReference>
<dbReference type="Pfam" id="PF00005">
    <property type="entry name" value="ABC_tran"/>
    <property type="match status" value="1"/>
</dbReference>
<evidence type="ECO:0000256" key="5">
    <source>
        <dbReference type="SAM" id="MobiDB-lite"/>
    </source>
</evidence>
<dbReference type="InterPro" id="IPR003593">
    <property type="entry name" value="AAA+_ATPase"/>
</dbReference>
<dbReference type="Pfam" id="PF08352">
    <property type="entry name" value="oligo_HPY"/>
    <property type="match status" value="1"/>
</dbReference>
<keyword evidence="3" id="KW-0547">Nucleotide-binding</keyword>
<evidence type="ECO:0000256" key="4">
    <source>
        <dbReference type="ARBA" id="ARBA00022840"/>
    </source>
</evidence>
<evidence type="ECO:0000256" key="3">
    <source>
        <dbReference type="ARBA" id="ARBA00022741"/>
    </source>
</evidence>
<dbReference type="GO" id="GO:0005524">
    <property type="term" value="F:ATP binding"/>
    <property type="evidence" value="ECO:0007669"/>
    <property type="project" value="UniProtKB-KW"/>
</dbReference>
<evidence type="ECO:0000256" key="2">
    <source>
        <dbReference type="ARBA" id="ARBA00022448"/>
    </source>
</evidence>
<dbReference type="Proteomes" id="UP000216311">
    <property type="component" value="Unassembled WGS sequence"/>
</dbReference>
<keyword evidence="4 7" id="KW-0067">ATP-binding</keyword>
<dbReference type="InterPro" id="IPR013563">
    <property type="entry name" value="Oligopep_ABC_C"/>
</dbReference>
<dbReference type="PROSITE" id="PS50893">
    <property type="entry name" value="ABC_TRANSPORTER_2"/>
    <property type="match status" value="1"/>
</dbReference>
<protein>
    <submittedName>
        <fullName evidence="7">Oligopeptide ABC transporter ATP-binding protein</fullName>
    </submittedName>
</protein>
<evidence type="ECO:0000313" key="7">
    <source>
        <dbReference type="EMBL" id="OYO16544.1"/>
    </source>
</evidence>
<feature type="domain" description="ABC transporter" evidence="6">
    <location>
        <begin position="18"/>
        <end position="262"/>
    </location>
</feature>
<dbReference type="SUPFAM" id="SSF52540">
    <property type="entry name" value="P-loop containing nucleoside triphosphate hydrolases"/>
    <property type="match status" value="1"/>
</dbReference>